<evidence type="ECO:0000313" key="1">
    <source>
        <dbReference type="EMBL" id="QGZ59623.1"/>
    </source>
</evidence>
<dbReference type="OrthoDB" id="9104104at2"/>
<dbReference type="RefSeq" id="WP_158762802.1">
    <property type="nucleotide sequence ID" value="NZ_CP046912.1"/>
</dbReference>
<organism evidence="1 2">
    <name type="scientific">Paraburkholderia acidiphila</name>
    <dbReference type="NCBI Taxonomy" id="2571747"/>
    <lineage>
        <taxon>Bacteria</taxon>
        <taxon>Pseudomonadati</taxon>
        <taxon>Pseudomonadota</taxon>
        <taxon>Betaproteobacteria</taxon>
        <taxon>Burkholderiales</taxon>
        <taxon>Burkholderiaceae</taxon>
        <taxon>Paraburkholderia</taxon>
    </lineage>
</organism>
<protein>
    <submittedName>
        <fullName evidence="1">Uncharacterized protein</fullName>
    </submittedName>
</protein>
<proteinExistence type="predicted"/>
<accession>A0A7Z2GDF7</accession>
<sequence>MNGSDMTDNILTAWNYFHDWYLRGVSADMSARIVELTLMFDDRKTRARVLFKGVSRCLMNDFLVQNIIYNARILTDYSIDEYARALGMLENSYFGKENYNPKPIAMFTATLGAEILVEFDTFDVIPDSTAN</sequence>
<dbReference type="EMBL" id="CP046912">
    <property type="protein sequence ID" value="QGZ59623.1"/>
    <property type="molecule type" value="Genomic_DNA"/>
</dbReference>
<reference evidence="1 2" key="1">
    <citation type="submission" date="2019-12" db="EMBL/GenBank/DDBJ databases">
        <title>Paraburkholderia acidiphila 7Q-K02 sp. nov and Paraburkholderia acidisoli DHF22 sp. nov., two strains isolated from forest soil.</title>
        <authorList>
            <person name="Gao Z."/>
            <person name="Qiu L."/>
        </authorList>
    </citation>
    <scope>NUCLEOTIDE SEQUENCE [LARGE SCALE GENOMIC DNA]</scope>
    <source>
        <strain evidence="1 2">7Q-K02</strain>
    </source>
</reference>
<dbReference type="AlphaFoldDB" id="A0A7Z2GDF7"/>
<evidence type="ECO:0000313" key="2">
    <source>
        <dbReference type="Proteomes" id="UP000434209"/>
    </source>
</evidence>
<gene>
    <name evidence="1" type="ORF">FAZ97_32095</name>
</gene>
<name>A0A7Z2GDF7_9BURK</name>
<dbReference type="KEGG" id="pacp:FAZ97_32095"/>
<dbReference type="Proteomes" id="UP000434209">
    <property type="component" value="Chromosome 4"/>
</dbReference>
<keyword evidence="2" id="KW-1185">Reference proteome</keyword>